<organism evidence="2 3">
    <name type="scientific">Synaphobranchus kaupii</name>
    <name type="common">Kaup's arrowtooth eel</name>
    <dbReference type="NCBI Taxonomy" id="118154"/>
    <lineage>
        <taxon>Eukaryota</taxon>
        <taxon>Metazoa</taxon>
        <taxon>Chordata</taxon>
        <taxon>Craniata</taxon>
        <taxon>Vertebrata</taxon>
        <taxon>Euteleostomi</taxon>
        <taxon>Actinopterygii</taxon>
        <taxon>Neopterygii</taxon>
        <taxon>Teleostei</taxon>
        <taxon>Anguilliformes</taxon>
        <taxon>Synaphobranchidae</taxon>
        <taxon>Synaphobranchus</taxon>
    </lineage>
</organism>
<feature type="region of interest" description="Disordered" evidence="1">
    <location>
        <begin position="1"/>
        <end position="87"/>
    </location>
</feature>
<name>A0A9Q1FSA9_SYNKA</name>
<keyword evidence="3" id="KW-1185">Reference proteome</keyword>
<feature type="compositionally biased region" description="Basic and acidic residues" evidence="1">
    <location>
        <begin position="1"/>
        <end position="19"/>
    </location>
</feature>
<dbReference type="Proteomes" id="UP001152622">
    <property type="component" value="Chromosome 4"/>
</dbReference>
<feature type="region of interest" description="Disordered" evidence="1">
    <location>
        <begin position="103"/>
        <end position="124"/>
    </location>
</feature>
<evidence type="ECO:0000313" key="2">
    <source>
        <dbReference type="EMBL" id="KAJ8365069.1"/>
    </source>
</evidence>
<evidence type="ECO:0000313" key="3">
    <source>
        <dbReference type="Proteomes" id="UP001152622"/>
    </source>
</evidence>
<sequence>MSRSFAEKELHTRRPEHRTQPYPVPHRPAQRKLSMNRRASDSRQEDSSDDNQSSSLGRSAPSDDVSVASDYQDDGSPECEYERPNPAQQQWRAIICTHYKKRKSHTPTGDLVGVAGNAGAHCGP</sequence>
<dbReference type="AlphaFoldDB" id="A0A9Q1FSA9"/>
<reference evidence="2" key="1">
    <citation type="journal article" date="2023" name="Science">
        <title>Genome structures resolve the early diversification of teleost fishes.</title>
        <authorList>
            <person name="Parey E."/>
            <person name="Louis A."/>
            <person name="Montfort J."/>
            <person name="Bouchez O."/>
            <person name="Roques C."/>
            <person name="Iampietro C."/>
            <person name="Lluch J."/>
            <person name="Castinel A."/>
            <person name="Donnadieu C."/>
            <person name="Desvignes T."/>
            <person name="Floi Bucao C."/>
            <person name="Jouanno E."/>
            <person name="Wen M."/>
            <person name="Mejri S."/>
            <person name="Dirks R."/>
            <person name="Jansen H."/>
            <person name="Henkel C."/>
            <person name="Chen W.J."/>
            <person name="Zahm M."/>
            <person name="Cabau C."/>
            <person name="Klopp C."/>
            <person name="Thompson A.W."/>
            <person name="Robinson-Rechavi M."/>
            <person name="Braasch I."/>
            <person name="Lecointre G."/>
            <person name="Bobe J."/>
            <person name="Postlethwait J.H."/>
            <person name="Berthelot C."/>
            <person name="Roest Crollius H."/>
            <person name="Guiguen Y."/>
        </authorList>
    </citation>
    <scope>NUCLEOTIDE SEQUENCE</scope>
    <source>
        <strain evidence="2">WJC10195</strain>
    </source>
</reference>
<gene>
    <name evidence="2" type="ORF">SKAU_G00139000</name>
</gene>
<protein>
    <submittedName>
        <fullName evidence="2">Uncharacterized protein</fullName>
    </submittedName>
</protein>
<dbReference type="EMBL" id="JAINUF010000004">
    <property type="protein sequence ID" value="KAJ8365069.1"/>
    <property type="molecule type" value="Genomic_DNA"/>
</dbReference>
<evidence type="ECO:0000256" key="1">
    <source>
        <dbReference type="SAM" id="MobiDB-lite"/>
    </source>
</evidence>
<proteinExistence type="predicted"/>
<accession>A0A9Q1FSA9</accession>
<feature type="compositionally biased region" description="Low complexity" evidence="1">
    <location>
        <begin position="50"/>
        <end position="70"/>
    </location>
</feature>
<comment type="caution">
    <text evidence="2">The sequence shown here is derived from an EMBL/GenBank/DDBJ whole genome shotgun (WGS) entry which is preliminary data.</text>
</comment>